<feature type="domain" description="CULT" evidence="2">
    <location>
        <begin position="34"/>
        <end position="177"/>
    </location>
</feature>
<reference evidence="3" key="1">
    <citation type="submission" date="2023-01" db="EMBL/GenBank/DDBJ databases">
        <title>Genome assembly of the deep-sea coral Lophelia pertusa.</title>
        <authorList>
            <person name="Herrera S."/>
            <person name="Cordes E."/>
        </authorList>
    </citation>
    <scope>NUCLEOTIDE SEQUENCE</scope>
    <source>
        <strain evidence="3">USNM1676648</strain>
        <tissue evidence="3">Polyp</tissue>
    </source>
</reference>
<evidence type="ECO:0000313" key="3">
    <source>
        <dbReference type="EMBL" id="KAJ7337810.1"/>
    </source>
</evidence>
<dbReference type="Gene3D" id="2.170.150.20">
    <property type="entry name" value="Peptide methionine sulfoxide reductase"/>
    <property type="match status" value="1"/>
</dbReference>
<keyword evidence="4" id="KW-1185">Reference proteome</keyword>
<organism evidence="3 4">
    <name type="scientific">Desmophyllum pertusum</name>
    <dbReference type="NCBI Taxonomy" id="174260"/>
    <lineage>
        <taxon>Eukaryota</taxon>
        <taxon>Metazoa</taxon>
        <taxon>Cnidaria</taxon>
        <taxon>Anthozoa</taxon>
        <taxon>Hexacorallia</taxon>
        <taxon>Scleractinia</taxon>
        <taxon>Caryophylliina</taxon>
        <taxon>Caryophylliidae</taxon>
        <taxon>Desmophyllum</taxon>
    </lineage>
</organism>
<protein>
    <recommendedName>
        <fullName evidence="2">CULT domain-containing protein</fullName>
    </recommendedName>
</protein>
<comment type="caution">
    <text evidence="3">The sequence shown here is derived from an EMBL/GenBank/DDBJ whole genome shotgun (WGS) entry which is preliminary data.</text>
</comment>
<dbReference type="OrthoDB" id="5778218at2759"/>
<feature type="signal peptide" evidence="1">
    <location>
        <begin position="1"/>
        <end position="25"/>
    </location>
</feature>
<sequence length="186" mass="21322">MKFTCWNRLFSLFVLEFFSFGVVYTTNVDVQHHSDSLLCRKCGHDVAVAANLNNIGSKLALRQRNDTILGVKQCLIQLFKNPHGQHFELITATSANIKHHGEAFEEHSWFPGYAWRLAVCPQCGAHMGWSFEDPHLKDYRESKSRYTNNHDDNKGEKTSEIAYSFVGLIYPNLIQEHYADSLIVDT</sequence>
<evidence type="ECO:0000259" key="2">
    <source>
        <dbReference type="PROSITE" id="PS51788"/>
    </source>
</evidence>
<dbReference type="EMBL" id="MU827780">
    <property type="protein sequence ID" value="KAJ7337810.1"/>
    <property type="molecule type" value="Genomic_DNA"/>
</dbReference>
<evidence type="ECO:0000256" key="1">
    <source>
        <dbReference type="SAM" id="SignalP"/>
    </source>
</evidence>
<dbReference type="FunFam" id="2.170.150.20:FF:000007">
    <property type="entry name" value="Protein cereblon"/>
    <property type="match status" value="1"/>
</dbReference>
<dbReference type="InterPro" id="IPR034750">
    <property type="entry name" value="CULT"/>
</dbReference>
<accession>A0A9W9YEW5</accession>
<dbReference type="PROSITE" id="PS51788">
    <property type="entry name" value="CULT"/>
    <property type="match status" value="1"/>
</dbReference>
<feature type="chain" id="PRO_5040720923" description="CULT domain-containing protein" evidence="1">
    <location>
        <begin position="26"/>
        <end position="186"/>
    </location>
</feature>
<dbReference type="Proteomes" id="UP001163046">
    <property type="component" value="Unassembled WGS sequence"/>
</dbReference>
<evidence type="ECO:0000313" key="4">
    <source>
        <dbReference type="Proteomes" id="UP001163046"/>
    </source>
</evidence>
<name>A0A9W9YEW5_9CNID</name>
<proteinExistence type="predicted"/>
<keyword evidence="1" id="KW-0732">Signal</keyword>
<gene>
    <name evidence="3" type="ORF">OS493_007967</name>
</gene>
<dbReference type="AlphaFoldDB" id="A0A9W9YEW5"/>
<dbReference type="CDD" id="cd15777">
    <property type="entry name" value="CRBN_C_like"/>
    <property type="match status" value="1"/>
</dbReference>